<keyword evidence="3" id="KW-1185">Reference proteome</keyword>
<dbReference type="Proteomes" id="UP000484381">
    <property type="component" value="Unassembled WGS sequence"/>
</dbReference>
<sequence length="65" mass="7172">MHRHDAGRFALEEALAVALRAERLAEVQVVSASRALQREMFGAADARERGRRLKAAQQEGGDPED</sequence>
<evidence type="ECO:0000256" key="1">
    <source>
        <dbReference type="SAM" id="MobiDB-lite"/>
    </source>
</evidence>
<organism evidence="2 3">
    <name type="scientific">Paraburkholderia franconis</name>
    <dbReference type="NCBI Taxonomy" id="2654983"/>
    <lineage>
        <taxon>Bacteria</taxon>
        <taxon>Pseudomonadati</taxon>
        <taxon>Pseudomonadota</taxon>
        <taxon>Betaproteobacteria</taxon>
        <taxon>Burkholderiales</taxon>
        <taxon>Burkholderiaceae</taxon>
        <taxon>Paraburkholderia</taxon>
    </lineage>
</organism>
<evidence type="ECO:0000313" key="2">
    <source>
        <dbReference type="EMBL" id="MPW16739.1"/>
    </source>
</evidence>
<accession>A0A7X1TF31</accession>
<reference evidence="2 3" key="1">
    <citation type="submission" date="2019-10" db="EMBL/GenBank/DDBJ databases">
        <title>Paraburkholderia sp. isolated from nodules of Mimosa pudica from Brazilian Atlantic Forest soils.</title>
        <authorList>
            <person name="Paulitsch F."/>
            <person name="Hungria M."/>
            <person name="Dall'Agnol R."/>
        </authorList>
    </citation>
    <scope>NUCLEOTIDE SEQUENCE [LARGE SCALE GENOMIC DNA]</scope>
    <source>
        <strain evidence="2 3">CNPSo 3157</strain>
    </source>
</reference>
<dbReference type="RefSeq" id="WP_152756418.1">
    <property type="nucleotide sequence ID" value="NZ_WHNP01000005.1"/>
</dbReference>
<proteinExistence type="predicted"/>
<comment type="caution">
    <text evidence="2">The sequence shown here is derived from an EMBL/GenBank/DDBJ whole genome shotgun (WGS) entry which is preliminary data.</text>
</comment>
<feature type="region of interest" description="Disordered" evidence="1">
    <location>
        <begin position="46"/>
        <end position="65"/>
    </location>
</feature>
<gene>
    <name evidence="2" type="ORF">GCT13_07260</name>
</gene>
<name>A0A7X1TF31_9BURK</name>
<evidence type="ECO:0000313" key="3">
    <source>
        <dbReference type="Proteomes" id="UP000484381"/>
    </source>
</evidence>
<protein>
    <submittedName>
        <fullName evidence="2">Uncharacterized protein</fullName>
    </submittedName>
</protein>
<dbReference type="EMBL" id="WHNP01000005">
    <property type="protein sequence ID" value="MPW16739.1"/>
    <property type="molecule type" value="Genomic_DNA"/>
</dbReference>
<dbReference type="AlphaFoldDB" id="A0A7X1TF31"/>